<dbReference type="PANTHER" id="PTHR30327:SF1">
    <property type="entry name" value="UPF0301 PROTEIN YQGE"/>
    <property type="match status" value="1"/>
</dbReference>
<organism evidence="3 4">
    <name type="scientific">Paenochrobactrum gallinarii</name>
    <dbReference type="NCBI Taxonomy" id="643673"/>
    <lineage>
        <taxon>Bacteria</taxon>
        <taxon>Pseudomonadati</taxon>
        <taxon>Pseudomonadota</taxon>
        <taxon>Alphaproteobacteria</taxon>
        <taxon>Hyphomicrobiales</taxon>
        <taxon>Brucellaceae</taxon>
        <taxon>Paenochrobactrum</taxon>
    </lineage>
</organism>
<gene>
    <name evidence="3" type="ORF">FHS77_002337</name>
</gene>
<dbReference type="GO" id="GO:0005829">
    <property type="term" value="C:cytosol"/>
    <property type="evidence" value="ECO:0007669"/>
    <property type="project" value="TreeGrafter"/>
</dbReference>
<name>A0A841M681_9HYPH</name>
<dbReference type="InterPro" id="IPR003774">
    <property type="entry name" value="AlgH-like"/>
</dbReference>
<dbReference type="HAMAP" id="MF_00758">
    <property type="entry name" value="UPF0301"/>
    <property type="match status" value="1"/>
</dbReference>
<evidence type="ECO:0000313" key="4">
    <source>
        <dbReference type="Proteomes" id="UP000555393"/>
    </source>
</evidence>
<comment type="caution">
    <text evidence="3">The sequence shown here is derived from an EMBL/GenBank/DDBJ whole genome shotgun (WGS) entry which is preliminary data.</text>
</comment>
<comment type="similarity">
    <text evidence="1 2">Belongs to the UPF0301 (AlgH) family.</text>
</comment>
<evidence type="ECO:0000256" key="2">
    <source>
        <dbReference type="HAMAP-Rule" id="MF_00758"/>
    </source>
</evidence>
<dbReference type="SUPFAM" id="SSF143456">
    <property type="entry name" value="VC0467-like"/>
    <property type="match status" value="1"/>
</dbReference>
<keyword evidence="4" id="KW-1185">Reference proteome</keyword>
<dbReference type="Gene3D" id="3.40.1740.10">
    <property type="entry name" value="VC0467-like"/>
    <property type="match status" value="1"/>
</dbReference>
<dbReference type="AlphaFoldDB" id="A0A841M681"/>
<evidence type="ECO:0000256" key="1">
    <source>
        <dbReference type="ARBA" id="ARBA00009600"/>
    </source>
</evidence>
<dbReference type="Proteomes" id="UP000555393">
    <property type="component" value="Unassembled WGS sequence"/>
</dbReference>
<dbReference type="Pfam" id="PF02622">
    <property type="entry name" value="DUF179"/>
    <property type="match status" value="1"/>
</dbReference>
<sequence>MCVERQEVKISKAEELQNGFLNGQFLLAMPNMVDEQFARSVVYICAHSPEGAMGFIINQQQSIGFTDLLEQIGIIKEEDAIILPDHQRKLMIRNGGPVDKNRGFVIHSSDYSVSSTMPVAEDVSMTATVDIVRAIYDDKGPRQAIMTLGYSGWGAGQLEAELAQNGWLTCPANNALLFDGDISSQYERLLSEIGVDISRLVTSAGRA</sequence>
<evidence type="ECO:0000313" key="3">
    <source>
        <dbReference type="EMBL" id="MBB6261771.1"/>
    </source>
</evidence>
<reference evidence="3 4" key="1">
    <citation type="submission" date="2020-08" db="EMBL/GenBank/DDBJ databases">
        <title>Genomic Encyclopedia of Type Strains, Phase IV (KMG-IV): sequencing the most valuable type-strain genomes for metagenomic binning, comparative biology and taxonomic classification.</title>
        <authorList>
            <person name="Goeker M."/>
        </authorList>
    </citation>
    <scope>NUCLEOTIDE SEQUENCE [LARGE SCALE GENOMIC DNA]</scope>
    <source>
        <strain evidence="3 4">DSM 22336</strain>
    </source>
</reference>
<dbReference type="PANTHER" id="PTHR30327">
    <property type="entry name" value="UNCHARACTERIZED PROTEIN YQGE"/>
    <property type="match status" value="1"/>
</dbReference>
<dbReference type="NCBIfam" id="NF001268">
    <property type="entry name" value="PRK00228.1-4"/>
    <property type="match status" value="1"/>
</dbReference>
<protein>
    <recommendedName>
        <fullName evidence="2">UPF0301 protein FHS77_002337</fullName>
    </recommendedName>
</protein>
<accession>A0A841M681</accession>
<proteinExistence type="inferred from homology"/>
<dbReference type="EMBL" id="JACIIU010000012">
    <property type="protein sequence ID" value="MBB6261771.1"/>
    <property type="molecule type" value="Genomic_DNA"/>
</dbReference>